<evidence type="ECO:0000313" key="1">
    <source>
        <dbReference type="EMBL" id="KAF1925166.1"/>
    </source>
</evidence>
<keyword evidence="2" id="KW-1185">Reference proteome</keyword>
<dbReference type="AlphaFoldDB" id="A0A6A5RF77"/>
<dbReference type="EMBL" id="ML978987">
    <property type="protein sequence ID" value="KAF1925166.1"/>
    <property type="molecule type" value="Genomic_DNA"/>
</dbReference>
<sequence>MNGFTSRAWSMSWAATSFASVNIATPGSFCTMRSNLGASLWAARYYATAAAVAHRPALMYRTMTSADGLTPHVQQLL</sequence>
<organism evidence="1 2">
    <name type="scientific">Didymella exigua CBS 183.55</name>
    <dbReference type="NCBI Taxonomy" id="1150837"/>
    <lineage>
        <taxon>Eukaryota</taxon>
        <taxon>Fungi</taxon>
        <taxon>Dikarya</taxon>
        <taxon>Ascomycota</taxon>
        <taxon>Pezizomycotina</taxon>
        <taxon>Dothideomycetes</taxon>
        <taxon>Pleosporomycetidae</taxon>
        <taxon>Pleosporales</taxon>
        <taxon>Pleosporineae</taxon>
        <taxon>Didymellaceae</taxon>
        <taxon>Didymella</taxon>
    </lineage>
</organism>
<gene>
    <name evidence="1" type="ORF">M421DRAFT_424187</name>
</gene>
<evidence type="ECO:0000313" key="2">
    <source>
        <dbReference type="Proteomes" id="UP000800082"/>
    </source>
</evidence>
<dbReference type="GeneID" id="54351345"/>
<name>A0A6A5RF77_9PLEO</name>
<proteinExistence type="predicted"/>
<protein>
    <submittedName>
        <fullName evidence="1">Uncharacterized protein</fullName>
    </submittedName>
</protein>
<reference evidence="1" key="1">
    <citation type="journal article" date="2020" name="Stud. Mycol.">
        <title>101 Dothideomycetes genomes: a test case for predicting lifestyles and emergence of pathogens.</title>
        <authorList>
            <person name="Haridas S."/>
            <person name="Albert R."/>
            <person name="Binder M."/>
            <person name="Bloem J."/>
            <person name="Labutti K."/>
            <person name="Salamov A."/>
            <person name="Andreopoulos B."/>
            <person name="Baker S."/>
            <person name="Barry K."/>
            <person name="Bills G."/>
            <person name="Bluhm B."/>
            <person name="Cannon C."/>
            <person name="Castanera R."/>
            <person name="Culley D."/>
            <person name="Daum C."/>
            <person name="Ezra D."/>
            <person name="Gonzalez J."/>
            <person name="Henrissat B."/>
            <person name="Kuo A."/>
            <person name="Liang C."/>
            <person name="Lipzen A."/>
            <person name="Lutzoni F."/>
            <person name="Magnuson J."/>
            <person name="Mondo S."/>
            <person name="Nolan M."/>
            <person name="Ohm R."/>
            <person name="Pangilinan J."/>
            <person name="Park H.-J."/>
            <person name="Ramirez L."/>
            <person name="Alfaro M."/>
            <person name="Sun H."/>
            <person name="Tritt A."/>
            <person name="Yoshinaga Y."/>
            <person name="Zwiers L.-H."/>
            <person name="Turgeon B."/>
            <person name="Goodwin S."/>
            <person name="Spatafora J."/>
            <person name="Crous P."/>
            <person name="Grigoriev I."/>
        </authorList>
    </citation>
    <scope>NUCLEOTIDE SEQUENCE</scope>
    <source>
        <strain evidence="1">CBS 183.55</strain>
    </source>
</reference>
<accession>A0A6A5RF77</accession>
<dbReference type="RefSeq" id="XP_033445418.1">
    <property type="nucleotide sequence ID" value="XM_033593677.1"/>
</dbReference>
<dbReference type="Proteomes" id="UP000800082">
    <property type="component" value="Unassembled WGS sequence"/>
</dbReference>